<protein>
    <submittedName>
        <fullName evidence="1">Uncharacterized protein</fullName>
    </submittedName>
</protein>
<name>A0A9D9GWP1_9BACT</name>
<evidence type="ECO:0000313" key="1">
    <source>
        <dbReference type="EMBL" id="MBO8429845.1"/>
    </source>
</evidence>
<dbReference type="Proteomes" id="UP000823632">
    <property type="component" value="Unassembled WGS sequence"/>
</dbReference>
<comment type="caution">
    <text evidence="1">The sequence shown here is derived from an EMBL/GenBank/DDBJ whole genome shotgun (WGS) entry which is preliminary data.</text>
</comment>
<organism evidence="1 2">
    <name type="scientific">Candidatus Scatousia excrementipullorum</name>
    <dbReference type="NCBI Taxonomy" id="2840936"/>
    <lineage>
        <taxon>Bacteria</taxon>
        <taxon>Candidatus Scatousia</taxon>
    </lineage>
</organism>
<dbReference type="AlphaFoldDB" id="A0A9D9GWP1"/>
<sequence length="255" mass="29594">MNISQLYRPINELEIKSLQDAQQIFSDCYLVATLNSLSRTNKGQKILKQNIQKSIYPDYPEYKIHFPSVNKKAEDIFVSQKEINNLTLSDKYGNPVMHDIKENPTLKAVEIAMNKLIAKHPALKSLINRIPESVENFEYNSPHRFMKIFTGKTPRSINECTWRNSLQSSTAEAKIVLNLISESEKQHNFIAGTGYFVRHPNLETWHCYVITDVNLKNDKITLYNQKKKQTFQMSIMTFLKKFKFITGFLPKDLGK</sequence>
<reference evidence="1" key="1">
    <citation type="submission" date="2020-10" db="EMBL/GenBank/DDBJ databases">
        <authorList>
            <person name="Gilroy R."/>
        </authorList>
    </citation>
    <scope>NUCLEOTIDE SEQUENCE</scope>
    <source>
        <strain evidence="1">10192</strain>
    </source>
</reference>
<reference evidence="1" key="2">
    <citation type="journal article" date="2021" name="PeerJ">
        <title>Extensive microbial diversity within the chicken gut microbiome revealed by metagenomics and culture.</title>
        <authorList>
            <person name="Gilroy R."/>
            <person name="Ravi A."/>
            <person name="Getino M."/>
            <person name="Pursley I."/>
            <person name="Horton D.L."/>
            <person name="Alikhan N.F."/>
            <person name="Baker D."/>
            <person name="Gharbi K."/>
            <person name="Hall N."/>
            <person name="Watson M."/>
            <person name="Adriaenssens E.M."/>
            <person name="Foster-Nyarko E."/>
            <person name="Jarju S."/>
            <person name="Secka A."/>
            <person name="Antonio M."/>
            <person name="Oren A."/>
            <person name="Chaudhuri R.R."/>
            <person name="La Ragione R."/>
            <person name="Hildebrand F."/>
            <person name="Pallen M.J."/>
        </authorList>
    </citation>
    <scope>NUCLEOTIDE SEQUENCE</scope>
    <source>
        <strain evidence="1">10192</strain>
    </source>
</reference>
<gene>
    <name evidence="1" type="ORF">IAC76_00520</name>
</gene>
<accession>A0A9D9GWP1</accession>
<proteinExistence type="predicted"/>
<evidence type="ECO:0000313" key="2">
    <source>
        <dbReference type="Proteomes" id="UP000823632"/>
    </source>
</evidence>
<dbReference type="EMBL" id="JADIND010000010">
    <property type="protein sequence ID" value="MBO8429845.1"/>
    <property type="molecule type" value="Genomic_DNA"/>
</dbReference>